<organism evidence="1">
    <name type="scientific">Salmonella enterica subsp. enterica serovar Vitkin</name>
    <dbReference type="NCBI Taxonomy" id="2565162"/>
    <lineage>
        <taxon>Bacteria</taxon>
        <taxon>Pseudomonadati</taxon>
        <taxon>Pseudomonadota</taxon>
        <taxon>Gammaproteobacteria</taxon>
        <taxon>Enterobacterales</taxon>
        <taxon>Enterobacteriaceae</taxon>
        <taxon>Salmonella</taxon>
    </lineage>
</organism>
<evidence type="ECO:0000313" key="1">
    <source>
        <dbReference type="EMBL" id="ECG4923143.1"/>
    </source>
</evidence>
<dbReference type="EMBL" id="AAIONP010000053">
    <property type="protein sequence ID" value="ECG4923143.1"/>
    <property type="molecule type" value="Genomic_DNA"/>
</dbReference>
<name>A0A5I4ZZ92_SALET</name>
<proteinExistence type="predicted"/>
<reference evidence="1" key="1">
    <citation type="submission" date="2019-03" db="EMBL/GenBank/DDBJ databases">
        <authorList>
            <person name="Ashton P.M."/>
            <person name="Dallman T."/>
            <person name="Nair S."/>
            <person name="De Pinna E."/>
            <person name="Peters T."/>
            <person name="Grant K."/>
        </authorList>
    </citation>
    <scope>NUCLEOTIDE SEQUENCE [LARGE SCALE GENOMIC DNA]</scope>
    <source>
        <strain evidence="1">313260</strain>
    </source>
</reference>
<gene>
    <name evidence="1" type="ORF">E0T03_24850</name>
</gene>
<sequence>MAIMAELDFVENVIEKFNALHCWGYEVVFGLDGRSLVIAGRDNDIPVLFTSTSPVLLNAAFVSYSAWFKEYSDSWAESAAQDAAAEAASERAITRAYEDSGWLAHAEQDAWEYNRARLDRQSCFYGDF</sequence>
<dbReference type="Proteomes" id="UP000839561">
    <property type="component" value="Unassembled WGS sequence"/>
</dbReference>
<accession>A0A5I4ZZ92</accession>
<dbReference type="AlphaFoldDB" id="A0A5I4ZZ92"/>
<comment type="caution">
    <text evidence="1">The sequence shown here is derived from an EMBL/GenBank/DDBJ whole genome shotgun (WGS) entry which is preliminary data.</text>
</comment>
<protein>
    <submittedName>
        <fullName evidence="1">Uncharacterized protein</fullName>
    </submittedName>
</protein>